<name>A0AAN9FGM8_CROPI</name>
<dbReference type="Proteomes" id="UP001372338">
    <property type="component" value="Unassembled WGS sequence"/>
</dbReference>
<accession>A0AAN9FGM8</accession>
<evidence type="ECO:0000256" key="1">
    <source>
        <dbReference type="SAM" id="MobiDB-lite"/>
    </source>
</evidence>
<keyword evidence="3" id="KW-1185">Reference proteome</keyword>
<proteinExistence type="predicted"/>
<organism evidence="2 3">
    <name type="scientific">Crotalaria pallida</name>
    <name type="common">Smooth rattlebox</name>
    <name type="synonym">Crotalaria striata</name>
    <dbReference type="NCBI Taxonomy" id="3830"/>
    <lineage>
        <taxon>Eukaryota</taxon>
        <taxon>Viridiplantae</taxon>
        <taxon>Streptophyta</taxon>
        <taxon>Embryophyta</taxon>
        <taxon>Tracheophyta</taxon>
        <taxon>Spermatophyta</taxon>
        <taxon>Magnoliopsida</taxon>
        <taxon>eudicotyledons</taxon>
        <taxon>Gunneridae</taxon>
        <taxon>Pentapetalae</taxon>
        <taxon>rosids</taxon>
        <taxon>fabids</taxon>
        <taxon>Fabales</taxon>
        <taxon>Fabaceae</taxon>
        <taxon>Papilionoideae</taxon>
        <taxon>50 kb inversion clade</taxon>
        <taxon>genistoids sensu lato</taxon>
        <taxon>core genistoids</taxon>
        <taxon>Crotalarieae</taxon>
        <taxon>Crotalaria</taxon>
    </lineage>
</organism>
<comment type="caution">
    <text evidence="2">The sequence shown here is derived from an EMBL/GenBank/DDBJ whole genome shotgun (WGS) entry which is preliminary data.</text>
</comment>
<feature type="region of interest" description="Disordered" evidence="1">
    <location>
        <begin position="81"/>
        <end position="128"/>
    </location>
</feature>
<reference evidence="2 3" key="1">
    <citation type="submission" date="2024-01" db="EMBL/GenBank/DDBJ databases">
        <title>The genomes of 5 underutilized Papilionoideae crops provide insights into root nodulation and disease resistanc.</title>
        <authorList>
            <person name="Yuan L."/>
        </authorList>
    </citation>
    <scope>NUCLEOTIDE SEQUENCE [LARGE SCALE GENOMIC DNA]</scope>
    <source>
        <strain evidence="2">ZHUSHIDOU_FW_LH</strain>
        <tissue evidence="2">Leaf</tissue>
    </source>
</reference>
<feature type="compositionally biased region" description="Low complexity" evidence="1">
    <location>
        <begin position="48"/>
        <end position="65"/>
    </location>
</feature>
<evidence type="ECO:0000313" key="2">
    <source>
        <dbReference type="EMBL" id="KAK7275001.1"/>
    </source>
</evidence>
<sequence>MAPAPPHPLKPRKNLSHQPISHHNTSKHSNIYKSQISKKRRGKGERIQSPAQPQTTAVAAPKATAAPPRLHHCYFAVISQPPPFRSLKTPQENQHHRESSLNRRSPCFRSTVESLANAQAKPRDPHLG</sequence>
<gene>
    <name evidence="2" type="ORF">RIF29_16107</name>
</gene>
<dbReference type="AlphaFoldDB" id="A0AAN9FGM8"/>
<protein>
    <submittedName>
        <fullName evidence="2">Uncharacterized protein</fullName>
    </submittedName>
</protein>
<evidence type="ECO:0000313" key="3">
    <source>
        <dbReference type="Proteomes" id="UP001372338"/>
    </source>
</evidence>
<feature type="compositionally biased region" description="Polar residues" evidence="1">
    <location>
        <begin position="16"/>
        <end position="35"/>
    </location>
</feature>
<feature type="region of interest" description="Disordered" evidence="1">
    <location>
        <begin position="1"/>
        <end position="65"/>
    </location>
</feature>
<dbReference type="EMBL" id="JAYWIO010000003">
    <property type="protein sequence ID" value="KAK7275001.1"/>
    <property type="molecule type" value="Genomic_DNA"/>
</dbReference>